<organism evidence="13">
    <name type="scientific">Oikopleura dioica</name>
    <name type="common">Tunicate</name>
    <dbReference type="NCBI Taxonomy" id="34765"/>
    <lineage>
        <taxon>Eukaryota</taxon>
        <taxon>Metazoa</taxon>
        <taxon>Chordata</taxon>
        <taxon>Tunicata</taxon>
        <taxon>Appendicularia</taxon>
        <taxon>Copelata</taxon>
        <taxon>Oikopleuridae</taxon>
        <taxon>Oikopleura</taxon>
    </lineage>
</organism>
<dbReference type="InterPro" id="IPR004572">
    <property type="entry name" value="Protoporphyrinogen_oxidase"/>
</dbReference>
<dbReference type="NCBIfam" id="TIGR00562">
    <property type="entry name" value="proto_IX_ox"/>
    <property type="match status" value="1"/>
</dbReference>
<dbReference type="Proteomes" id="UP000001307">
    <property type="component" value="Unassembled WGS sequence"/>
</dbReference>
<dbReference type="GO" id="GO:0006782">
    <property type="term" value="P:protoporphyrinogen IX biosynthetic process"/>
    <property type="evidence" value="ECO:0007669"/>
    <property type="project" value="UniProtKB-UniRule"/>
</dbReference>
<evidence type="ECO:0000313" key="14">
    <source>
        <dbReference type="Proteomes" id="UP000001307"/>
    </source>
</evidence>
<keyword evidence="14" id="KW-1185">Reference proteome</keyword>
<protein>
    <recommendedName>
        <fullName evidence="4 11">Protoporphyrinogen oxidase</fullName>
        <ecNumber evidence="4 11">1.3.3.4</ecNumber>
    </recommendedName>
</protein>
<evidence type="ECO:0000256" key="9">
    <source>
        <dbReference type="ARBA" id="ARBA00023244"/>
    </source>
</evidence>
<comment type="function">
    <text evidence="1 11">Catalyzes the 6-electron oxidation of protoporphyrinogen-IX to form protoporphyrin-IX.</text>
</comment>
<comment type="subcellular location">
    <subcellularLocation>
        <location evidence="11">Mitochondrion inner membrane</location>
    </subcellularLocation>
</comment>
<dbReference type="InterPro" id="IPR050464">
    <property type="entry name" value="Zeta_carotene_desat/Oxidored"/>
</dbReference>
<dbReference type="SUPFAM" id="SSF51905">
    <property type="entry name" value="FAD/NAD(P)-binding domain"/>
    <property type="match status" value="1"/>
</dbReference>
<sequence>MSKIGVIGGGKVRISGLSATYRFARYCPKHHIRLYESSRSTGGWINTIKTTSGGLFETGPHSVRVATNLQSSAYALSLMTELGLEDDVIFRTAKDPAARFRFAMFDGEVTRLPYSLPSALLFNKLSIAEKLQMGLGLFKKQNHKRDVSLYDLIKETFGQKPADYFIDSMTRGIYATSSKNLTVPNTLAAVEKYFMTGIPAVNILKAIGSIDYTFPAKPFLEPYDPHLLNTAKSTKAKVWSLKNGLQDMIMKMTEVVQNADNSKIYLGTSAKLIRKHGSKLRIADSNGSEEIYDQIFASGNPKTLSCLLHPDDFPNELIELLAGFESTQVYVTLVELKNMVLPKSPGFGFLVPSCENPDILGVIYDSCNMPEHDGRGARYTIMSTRPHNELPNLVTDALGAIVEEVQVAWTHQIKGSNFKNVR</sequence>
<evidence type="ECO:0000256" key="11">
    <source>
        <dbReference type="RuleBase" id="RU367069"/>
    </source>
</evidence>
<comment type="similarity">
    <text evidence="3 11">Belongs to the protoporphyrinogen/coproporphyrinogen oxidase family. Protoporphyrinogen oxidase subfamily.</text>
</comment>
<dbReference type="UniPathway" id="UPA00251">
    <property type="reaction ID" value="UER00324"/>
</dbReference>
<evidence type="ECO:0000259" key="12">
    <source>
        <dbReference type="Pfam" id="PF01593"/>
    </source>
</evidence>
<dbReference type="OrthoDB" id="419752at2759"/>
<dbReference type="FunCoup" id="E4XLZ8">
    <property type="interactions" value="112"/>
</dbReference>
<keyword evidence="5 11" id="KW-0285">Flavoprotein</keyword>
<dbReference type="PANTHER" id="PTHR42923">
    <property type="entry name" value="PROTOPORPHYRINOGEN OXIDASE"/>
    <property type="match status" value="1"/>
</dbReference>
<dbReference type="Pfam" id="PF01593">
    <property type="entry name" value="Amino_oxidase"/>
    <property type="match status" value="1"/>
</dbReference>
<reference evidence="13" key="1">
    <citation type="journal article" date="2010" name="Science">
        <title>Plasticity of animal genome architecture unmasked by rapid evolution of a pelagic tunicate.</title>
        <authorList>
            <person name="Denoeud F."/>
            <person name="Henriet S."/>
            <person name="Mungpakdee S."/>
            <person name="Aury J.M."/>
            <person name="Da Silva C."/>
            <person name="Brinkmann H."/>
            <person name="Mikhaleva J."/>
            <person name="Olsen L.C."/>
            <person name="Jubin C."/>
            <person name="Canestro C."/>
            <person name="Bouquet J.M."/>
            <person name="Danks G."/>
            <person name="Poulain J."/>
            <person name="Campsteijn C."/>
            <person name="Adamski M."/>
            <person name="Cross I."/>
            <person name="Yadetie F."/>
            <person name="Muffato M."/>
            <person name="Louis A."/>
            <person name="Butcher S."/>
            <person name="Tsagkogeorga G."/>
            <person name="Konrad A."/>
            <person name="Singh S."/>
            <person name="Jensen M.F."/>
            <person name="Cong E.H."/>
            <person name="Eikeseth-Otteraa H."/>
            <person name="Noel B."/>
            <person name="Anthouard V."/>
            <person name="Porcel B.M."/>
            <person name="Kachouri-Lafond R."/>
            <person name="Nishino A."/>
            <person name="Ugolini M."/>
            <person name="Chourrout P."/>
            <person name="Nishida H."/>
            <person name="Aasland R."/>
            <person name="Huzurbazar S."/>
            <person name="Westhof E."/>
            <person name="Delsuc F."/>
            <person name="Lehrach H."/>
            <person name="Reinhardt R."/>
            <person name="Weissenbach J."/>
            <person name="Roy S.W."/>
            <person name="Artiguenave F."/>
            <person name="Postlethwait J.H."/>
            <person name="Manak J.R."/>
            <person name="Thompson E.M."/>
            <person name="Jaillon O."/>
            <person name="Du Pasquier L."/>
            <person name="Boudinot P."/>
            <person name="Liberles D.A."/>
            <person name="Volff J.N."/>
            <person name="Philippe H."/>
            <person name="Lenhard B."/>
            <person name="Roest Crollius H."/>
            <person name="Wincker P."/>
            <person name="Chourrout D."/>
        </authorList>
    </citation>
    <scope>NUCLEOTIDE SEQUENCE [LARGE SCALE GENOMIC DNA]</scope>
</reference>
<feature type="domain" description="Amine oxidase" evidence="12">
    <location>
        <begin position="14"/>
        <end position="383"/>
    </location>
</feature>
<dbReference type="GO" id="GO:0004729">
    <property type="term" value="F:oxygen-dependent protoporphyrinogen oxidase activity"/>
    <property type="evidence" value="ECO:0007669"/>
    <property type="project" value="UniProtKB-UniRule"/>
</dbReference>
<dbReference type="InterPro" id="IPR036188">
    <property type="entry name" value="FAD/NAD-bd_sf"/>
</dbReference>
<gene>
    <name evidence="13" type="ORF">GSOID_T00014745001</name>
</gene>
<dbReference type="EMBL" id="FN653073">
    <property type="protein sequence ID" value="CBY11005.1"/>
    <property type="molecule type" value="Genomic_DNA"/>
</dbReference>
<dbReference type="SUPFAM" id="SSF54373">
    <property type="entry name" value="FAD-linked reductases, C-terminal domain"/>
    <property type="match status" value="1"/>
</dbReference>
<evidence type="ECO:0000256" key="3">
    <source>
        <dbReference type="ARBA" id="ARBA00010551"/>
    </source>
</evidence>
<proteinExistence type="inferred from homology"/>
<dbReference type="PANTHER" id="PTHR42923:SF3">
    <property type="entry name" value="PROTOPORPHYRINOGEN OXIDASE"/>
    <property type="match status" value="1"/>
</dbReference>
<comment type="cofactor">
    <cofactor evidence="11">
        <name>FAD</name>
        <dbReference type="ChEBI" id="CHEBI:57692"/>
    </cofactor>
    <text evidence="11">Binds 1 FAD per subunit.</text>
</comment>
<evidence type="ECO:0000256" key="2">
    <source>
        <dbReference type="ARBA" id="ARBA00005073"/>
    </source>
</evidence>
<keyword evidence="8 11" id="KW-0350">Heme biosynthesis</keyword>
<evidence type="ECO:0000256" key="4">
    <source>
        <dbReference type="ARBA" id="ARBA00012867"/>
    </source>
</evidence>
<comment type="pathway">
    <text evidence="2 11">Porphyrin-containing compound metabolism; protoporphyrin-IX biosynthesis; protoporphyrin-IX from protoporphyrinogen-IX: step 1/1.</text>
</comment>
<evidence type="ECO:0000256" key="6">
    <source>
        <dbReference type="ARBA" id="ARBA00022827"/>
    </source>
</evidence>
<evidence type="ECO:0000256" key="1">
    <source>
        <dbReference type="ARBA" id="ARBA00002600"/>
    </source>
</evidence>
<dbReference type="GO" id="GO:0005743">
    <property type="term" value="C:mitochondrial inner membrane"/>
    <property type="evidence" value="ECO:0007669"/>
    <property type="project" value="UniProtKB-SubCell"/>
</dbReference>
<name>E4XLZ8_OIKDI</name>
<evidence type="ECO:0000313" key="13">
    <source>
        <dbReference type="EMBL" id="CBY11005.1"/>
    </source>
</evidence>
<keyword evidence="7 11" id="KW-0560">Oxidoreductase</keyword>
<comment type="catalytic activity">
    <reaction evidence="10 11">
        <text>protoporphyrinogen IX + 3 O2 = protoporphyrin IX + 3 H2O2</text>
        <dbReference type="Rhea" id="RHEA:25576"/>
        <dbReference type="ChEBI" id="CHEBI:15379"/>
        <dbReference type="ChEBI" id="CHEBI:16240"/>
        <dbReference type="ChEBI" id="CHEBI:57306"/>
        <dbReference type="ChEBI" id="CHEBI:57307"/>
        <dbReference type="EC" id="1.3.3.4"/>
    </reaction>
</comment>
<dbReference type="InParanoid" id="E4XLZ8"/>
<dbReference type="InterPro" id="IPR002937">
    <property type="entry name" value="Amino_oxidase"/>
</dbReference>
<evidence type="ECO:0000256" key="10">
    <source>
        <dbReference type="ARBA" id="ARBA00047554"/>
    </source>
</evidence>
<accession>E4XLZ8</accession>
<dbReference type="Gene3D" id="3.50.50.60">
    <property type="entry name" value="FAD/NAD(P)-binding domain"/>
    <property type="match status" value="1"/>
</dbReference>
<keyword evidence="6 11" id="KW-0274">FAD</keyword>
<keyword evidence="9 11" id="KW-0627">Porphyrin biosynthesis</keyword>
<evidence type="ECO:0000256" key="7">
    <source>
        <dbReference type="ARBA" id="ARBA00023002"/>
    </source>
</evidence>
<dbReference type="AlphaFoldDB" id="E4XLZ8"/>
<evidence type="ECO:0000256" key="5">
    <source>
        <dbReference type="ARBA" id="ARBA00022630"/>
    </source>
</evidence>
<evidence type="ECO:0000256" key="8">
    <source>
        <dbReference type="ARBA" id="ARBA00023133"/>
    </source>
</evidence>
<dbReference type="EC" id="1.3.3.4" evidence="4 11"/>